<evidence type="ECO:0000313" key="4">
    <source>
        <dbReference type="EMBL" id="RZM79464.1"/>
    </source>
</evidence>
<dbReference type="GO" id="GO:0030655">
    <property type="term" value="P:beta-lactam antibiotic catabolic process"/>
    <property type="evidence" value="ECO:0007669"/>
    <property type="project" value="InterPro"/>
</dbReference>
<dbReference type="GO" id="GO:0008800">
    <property type="term" value="F:beta-lactamase activity"/>
    <property type="evidence" value="ECO:0007669"/>
    <property type="project" value="InterPro"/>
</dbReference>
<feature type="compositionally biased region" description="Low complexity" evidence="1">
    <location>
        <begin position="137"/>
        <end position="150"/>
    </location>
</feature>
<evidence type="ECO:0000256" key="2">
    <source>
        <dbReference type="SAM" id="Phobius"/>
    </source>
</evidence>
<evidence type="ECO:0000256" key="1">
    <source>
        <dbReference type="SAM" id="MobiDB-lite"/>
    </source>
</evidence>
<feature type="compositionally biased region" description="Low complexity" evidence="1">
    <location>
        <begin position="65"/>
        <end position="89"/>
    </location>
</feature>
<reference evidence="4 5" key="1">
    <citation type="submission" date="2018-11" db="EMBL/GenBank/DDBJ databases">
        <title>Whole genome sequencing of an environmental sample.</title>
        <authorList>
            <person name="Sarangi A.N."/>
            <person name="Singh D."/>
            <person name="Tripathy S."/>
        </authorList>
    </citation>
    <scope>NUCLEOTIDE SEQUENCE [LARGE SCALE GENOMIC DNA]</scope>
    <source>
        <strain evidence="4 5">Lakshadweep</strain>
    </source>
</reference>
<dbReference type="GO" id="GO:0046677">
    <property type="term" value="P:response to antibiotic"/>
    <property type="evidence" value="ECO:0007669"/>
    <property type="project" value="InterPro"/>
</dbReference>
<name>A0A4Q7EAH1_9CYAN</name>
<dbReference type="Pfam" id="PF13354">
    <property type="entry name" value="Beta-lactamase2"/>
    <property type="match status" value="1"/>
</dbReference>
<proteinExistence type="predicted"/>
<dbReference type="OrthoDB" id="9775096at2"/>
<evidence type="ECO:0000313" key="5">
    <source>
        <dbReference type="Proteomes" id="UP000292459"/>
    </source>
</evidence>
<feature type="region of interest" description="Disordered" evidence="1">
    <location>
        <begin position="229"/>
        <end position="257"/>
    </location>
</feature>
<keyword evidence="5" id="KW-1185">Reference proteome</keyword>
<dbReference type="EMBL" id="QVFV01000002">
    <property type="protein sequence ID" value="RZM79464.1"/>
    <property type="molecule type" value="Genomic_DNA"/>
</dbReference>
<feature type="compositionally biased region" description="Low complexity" evidence="1">
    <location>
        <begin position="550"/>
        <end position="566"/>
    </location>
</feature>
<keyword evidence="2" id="KW-0812">Transmembrane</keyword>
<feature type="compositionally biased region" description="Polar residues" evidence="1">
    <location>
        <begin position="229"/>
        <end position="248"/>
    </location>
</feature>
<evidence type="ECO:0000259" key="3">
    <source>
        <dbReference type="Pfam" id="PF13354"/>
    </source>
</evidence>
<dbReference type="AlphaFoldDB" id="A0A4Q7EAH1"/>
<feature type="transmembrane region" description="Helical" evidence="2">
    <location>
        <begin position="204"/>
        <end position="225"/>
    </location>
</feature>
<dbReference type="RefSeq" id="WP_052288493.1">
    <property type="nucleotide sequence ID" value="NZ_QVFV01000002.1"/>
</dbReference>
<feature type="region of interest" description="Disordered" evidence="1">
    <location>
        <begin position="1"/>
        <end position="202"/>
    </location>
</feature>
<dbReference type="Gene3D" id="3.40.710.10">
    <property type="entry name" value="DD-peptidase/beta-lactamase superfamily"/>
    <property type="match status" value="1"/>
</dbReference>
<dbReference type="PANTHER" id="PTHR35333:SF4">
    <property type="entry name" value="SLR0121 PROTEIN"/>
    <property type="match status" value="1"/>
</dbReference>
<protein>
    <submittedName>
        <fullName evidence="4">Serine hydrolase</fullName>
    </submittedName>
</protein>
<feature type="compositionally biased region" description="Basic residues" evidence="1">
    <location>
        <begin position="187"/>
        <end position="198"/>
    </location>
</feature>
<feature type="region of interest" description="Disordered" evidence="1">
    <location>
        <begin position="521"/>
        <end position="583"/>
    </location>
</feature>
<dbReference type="InterPro" id="IPR045155">
    <property type="entry name" value="Beta-lactam_cat"/>
</dbReference>
<dbReference type="InterPro" id="IPR012338">
    <property type="entry name" value="Beta-lactam/transpept-like"/>
</dbReference>
<feature type="compositionally biased region" description="Basic residues" evidence="1">
    <location>
        <begin position="52"/>
        <end position="64"/>
    </location>
</feature>
<feature type="domain" description="Beta-lactamase class A catalytic" evidence="3">
    <location>
        <begin position="287"/>
        <end position="498"/>
    </location>
</feature>
<feature type="compositionally biased region" description="Low complexity" evidence="1">
    <location>
        <begin position="173"/>
        <end position="185"/>
    </location>
</feature>
<dbReference type="InterPro" id="IPR000871">
    <property type="entry name" value="Beta-lactam_class-A"/>
</dbReference>
<dbReference type="SUPFAM" id="SSF56601">
    <property type="entry name" value="beta-lactamase/transpeptidase-like"/>
    <property type="match status" value="1"/>
</dbReference>
<comment type="caution">
    <text evidence="4">The sequence shown here is derived from an EMBL/GenBank/DDBJ whole genome shotgun (WGS) entry which is preliminary data.</text>
</comment>
<organism evidence="4 5">
    <name type="scientific">Leptolyngbya iicbica LK</name>
    <dbReference type="NCBI Taxonomy" id="2294035"/>
    <lineage>
        <taxon>Bacteria</taxon>
        <taxon>Bacillati</taxon>
        <taxon>Cyanobacteriota</taxon>
        <taxon>Cyanophyceae</taxon>
        <taxon>Leptolyngbyales</taxon>
        <taxon>Leptolyngbyaceae</taxon>
        <taxon>Leptolyngbya group</taxon>
        <taxon>Leptolyngbya</taxon>
        <taxon>Leptolyngbya iicbica</taxon>
    </lineage>
</organism>
<keyword evidence="4" id="KW-0378">Hydrolase</keyword>
<keyword evidence="2" id="KW-1133">Transmembrane helix</keyword>
<dbReference type="PANTHER" id="PTHR35333">
    <property type="entry name" value="BETA-LACTAMASE"/>
    <property type="match status" value="1"/>
</dbReference>
<keyword evidence="2" id="KW-0472">Membrane</keyword>
<gene>
    <name evidence="4" type="ORF">DYY88_12055</name>
</gene>
<feature type="compositionally biased region" description="Pro residues" evidence="1">
    <location>
        <begin position="34"/>
        <end position="50"/>
    </location>
</feature>
<accession>A0A4Q7EAH1</accession>
<sequence>MADNNYQSNHGQSPFRRYEPTGNPGTPQGQVLPLTPPPLTAPGGGTPPPSRSARRRQRNARNRWRQWIQPGRGATTTATARSPRSRSGADAAASTAPKRIKTPMPSQTGSAAPAQPVMTGPNSSAYASAPVDPRTMAARAASPAVPAGTPGRPPGRPGNGVEARNKVTPLQRPPSRSRPQSSNPNTKARRPQPRRSGRKTPQPVLYGIRLLILGTGIAAIVGTMLSSLNSSDQTAGNSSDRPVATETASRSDNRDALTQPLPLAEELVSVETDLVALETMTPGLTQSVFFYDLDSGNYIELNGTEPIAAASTIKVPILVAFLQAVDAGTVRLDEAVILREDLMAGGSGDFQTQEIGSQFTALEAATAMIVNSDNTATNMVIELLGGLQVLNQQFANWGLSSTSLRNPLPDLDGTNTTSAADLVRIMALVEQGDLLSRRSRDRLLGIMQRTYNRDLIPDGLGDDSALTFNKTGDIGTLLGDVALVDTVNGNRYLLSVLVDRPFNDGRASELVRRVAGRIHEEMNQPVSPVGGSFPDVPSTGAPSPTDPTIEPSTVPSSEPETSVEPEAYIEPGTPLSDPELPPG</sequence>
<feature type="compositionally biased region" description="Polar residues" evidence="1">
    <location>
        <begin position="1"/>
        <end position="12"/>
    </location>
</feature>
<dbReference type="Proteomes" id="UP000292459">
    <property type="component" value="Unassembled WGS sequence"/>
</dbReference>